<dbReference type="Proteomes" id="UP001108089">
    <property type="component" value="Unassembled WGS sequence"/>
</dbReference>
<evidence type="ECO:0000313" key="3">
    <source>
        <dbReference type="Proteomes" id="UP001108089"/>
    </source>
</evidence>
<evidence type="ECO:0000256" key="1">
    <source>
        <dbReference type="SAM" id="MobiDB-lite"/>
    </source>
</evidence>
<dbReference type="RefSeq" id="WP_235724639.1">
    <property type="nucleotide sequence ID" value="NZ_JAKGCU010000016.1"/>
</dbReference>
<name>A0ABS9DLE9_9ACTN</name>
<organism evidence="2 3">
    <name type="scientific">Gordonia tangerina</name>
    <dbReference type="NCBI Taxonomy" id="2911060"/>
    <lineage>
        <taxon>Bacteria</taxon>
        <taxon>Bacillati</taxon>
        <taxon>Actinomycetota</taxon>
        <taxon>Actinomycetes</taxon>
        <taxon>Mycobacteriales</taxon>
        <taxon>Gordoniaceae</taxon>
        <taxon>Gordonia</taxon>
    </lineage>
</organism>
<proteinExistence type="predicted"/>
<reference evidence="2" key="1">
    <citation type="submission" date="2022-01" db="EMBL/GenBank/DDBJ databases">
        <title>Gordonia xiamenensis sp. nov., isolated from surface seawater in Xiamen.</title>
        <authorList>
            <person name="He Y.F."/>
        </authorList>
    </citation>
    <scope>NUCLEOTIDE SEQUENCE</scope>
    <source>
        <strain evidence="2">GW1C4-4</strain>
    </source>
</reference>
<accession>A0ABS9DLE9</accession>
<evidence type="ECO:0000313" key="2">
    <source>
        <dbReference type="EMBL" id="MCF3939913.1"/>
    </source>
</evidence>
<dbReference type="EMBL" id="JAKGCU010000016">
    <property type="protein sequence ID" value="MCF3939913.1"/>
    <property type="molecule type" value="Genomic_DNA"/>
</dbReference>
<feature type="region of interest" description="Disordered" evidence="1">
    <location>
        <begin position="38"/>
        <end position="64"/>
    </location>
</feature>
<keyword evidence="3" id="KW-1185">Reference proteome</keyword>
<gene>
    <name evidence="2" type="ORF">L1892_16170</name>
</gene>
<sequence>MSDNAFLDRHGQATLRDTLHSIEAHLDDLADTITRQASTARKNVNSHRRPKKLRSRPPVDEGAQDVANSLHNSLHTAVRHTCEYRAVAFIPVGFTHRHGEFIGPLLPGENRVPPGYDESTLAVLVKWLRKHLISFAMTEGSPEWADSIEVAAKRLMKVIDLPPDDYVHIDYSRVAQANHQLVTTGTVEVVARRLGDMGKGLNARRVRTLVERGKLKPNGVPAEDGTQFYRLGDVLDAHHRHARRKKAS</sequence>
<protein>
    <submittedName>
        <fullName evidence="2">Uncharacterized protein</fullName>
    </submittedName>
</protein>
<comment type="caution">
    <text evidence="2">The sequence shown here is derived from an EMBL/GenBank/DDBJ whole genome shotgun (WGS) entry which is preliminary data.</text>
</comment>
<feature type="compositionally biased region" description="Basic residues" evidence="1">
    <location>
        <begin position="44"/>
        <end position="55"/>
    </location>
</feature>